<dbReference type="PIRSF" id="PIRSF028846">
    <property type="entry name" value="UCP028846"/>
    <property type="match status" value="1"/>
</dbReference>
<dbReference type="GO" id="GO:0005975">
    <property type="term" value="P:carbohydrate metabolic process"/>
    <property type="evidence" value="ECO:0007669"/>
    <property type="project" value="InterPro"/>
</dbReference>
<gene>
    <name evidence="1" type="ORF">SAMN04488542_102151</name>
</gene>
<dbReference type="InterPro" id="IPR008313">
    <property type="entry name" value="GH125"/>
</dbReference>
<dbReference type="EMBL" id="FNBG01000002">
    <property type="protein sequence ID" value="SDE79438.1"/>
    <property type="molecule type" value="Genomic_DNA"/>
</dbReference>
<dbReference type="InterPro" id="IPR012341">
    <property type="entry name" value="6hp_glycosidase-like_sf"/>
</dbReference>
<dbReference type="Gene3D" id="1.50.10.10">
    <property type="match status" value="1"/>
</dbReference>
<sequence>MGRSGKVIKDQAMNGISGLLELVDMKTRQMNKEAWGNQFRNCFSDTLLRTLNILEDGSVYLVTGDIPAMWLRDSTAQIQPYLVLAKTNKVFQTLIAKLVQKQCEYILIDPYANAFNESPNSHGHQTDKTRMSPWVWERKYEVDSLCYPVRLAYLLFEQSGYTEHFNETFLKAVKEIVAVFRKEQRHETSDYSFERFDERPEDSLVNDGRGTPVGYTGMTWSGFRPSDDACRYGYLIPANMFAVVILTHLTEIVSRFYQEEALVEDIRRLRDEIQAGIEKYGIVEDDQNGKKMFAYEVDGLGNYSLMDDANVPSLLSAPYLGYCDTQEEIYLNTRAFLLSDRNPYYFSGAVASGIGSSHTPDQYIWPIALSIQGLTTTSKEEKARLLDILVGTTAGTMQCHESFDVNDESLYTREWFSWSNMMYCQLLLDYLELDN</sequence>
<dbReference type="STRING" id="670482.SAMN04488542_102151"/>
<dbReference type="PANTHER" id="PTHR31047:SF0">
    <property type="entry name" value="MEIOTICALLY UP-REGULATED GENE 157 PROTEIN"/>
    <property type="match status" value="1"/>
</dbReference>
<protein>
    <recommendedName>
        <fullName evidence="3">Metal-independent alpha-mannosidase</fullName>
    </recommendedName>
</protein>
<dbReference type="Proteomes" id="UP000198972">
    <property type="component" value="Unassembled WGS sequence"/>
</dbReference>
<keyword evidence="2" id="KW-1185">Reference proteome</keyword>
<dbReference type="AlphaFoldDB" id="A0A1G7FU86"/>
<evidence type="ECO:0008006" key="3">
    <source>
        <dbReference type="Google" id="ProtNLM"/>
    </source>
</evidence>
<accession>A0A1G7FU86</accession>
<dbReference type="InterPro" id="IPR008928">
    <property type="entry name" value="6-hairpin_glycosidase_sf"/>
</dbReference>
<dbReference type="SUPFAM" id="SSF48208">
    <property type="entry name" value="Six-hairpin glycosidases"/>
    <property type="match status" value="1"/>
</dbReference>
<evidence type="ECO:0000313" key="2">
    <source>
        <dbReference type="Proteomes" id="UP000198972"/>
    </source>
</evidence>
<dbReference type="Pfam" id="PF06824">
    <property type="entry name" value="Glyco_hydro_125"/>
    <property type="match status" value="1"/>
</dbReference>
<evidence type="ECO:0000313" key="1">
    <source>
        <dbReference type="EMBL" id="SDE79438.1"/>
    </source>
</evidence>
<proteinExistence type="predicted"/>
<name>A0A1G7FU86_9BACL</name>
<dbReference type="SMART" id="SM01149">
    <property type="entry name" value="DUF1237"/>
    <property type="match status" value="1"/>
</dbReference>
<dbReference type="PANTHER" id="PTHR31047">
    <property type="entry name" value="MEIOTICALLY UP-REGULATED GENE 157 PROTEIN"/>
    <property type="match status" value="1"/>
</dbReference>
<reference evidence="1 2" key="1">
    <citation type="submission" date="2016-10" db="EMBL/GenBank/DDBJ databases">
        <authorList>
            <person name="de Groot N.N."/>
        </authorList>
    </citation>
    <scope>NUCLEOTIDE SEQUENCE [LARGE SCALE GENOMIC DNA]</scope>
    <source>
        <strain evidence="1 2">DSM 28129</strain>
    </source>
</reference>
<organism evidence="1 2">
    <name type="scientific">Fontibacillus panacisegetis</name>
    <dbReference type="NCBI Taxonomy" id="670482"/>
    <lineage>
        <taxon>Bacteria</taxon>
        <taxon>Bacillati</taxon>
        <taxon>Bacillota</taxon>
        <taxon>Bacilli</taxon>
        <taxon>Bacillales</taxon>
        <taxon>Paenibacillaceae</taxon>
        <taxon>Fontibacillus</taxon>
    </lineage>
</organism>